<dbReference type="AlphaFoldDB" id="A0A0K2TY51"/>
<organism evidence="1">
    <name type="scientific">Lepeophtheirus salmonis</name>
    <name type="common">Salmon louse</name>
    <name type="synonym">Caligus salmonis</name>
    <dbReference type="NCBI Taxonomy" id="72036"/>
    <lineage>
        <taxon>Eukaryota</taxon>
        <taxon>Metazoa</taxon>
        <taxon>Ecdysozoa</taxon>
        <taxon>Arthropoda</taxon>
        <taxon>Crustacea</taxon>
        <taxon>Multicrustacea</taxon>
        <taxon>Hexanauplia</taxon>
        <taxon>Copepoda</taxon>
        <taxon>Siphonostomatoida</taxon>
        <taxon>Caligidae</taxon>
        <taxon>Lepeophtheirus</taxon>
    </lineage>
</organism>
<sequence>MFVPLWNPMYRKEIRALENAQKRFIKMVCGDISYEVGLHLVGLMPLEKRRKLEDVVMMFEVINGLTHCNIKPKVCSKVSSTRLSSDFYFMFYYILS</sequence>
<protein>
    <submittedName>
        <fullName evidence="1">Putative LOC101234605 [Hydra vulgaris]</fullName>
    </submittedName>
</protein>
<evidence type="ECO:0000313" key="1">
    <source>
        <dbReference type="EMBL" id="CDW30908.1"/>
    </source>
</evidence>
<dbReference type="EMBL" id="HACA01013547">
    <property type="protein sequence ID" value="CDW30908.1"/>
    <property type="molecule type" value="Transcribed_RNA"/>
</dbReference>
<reference evidence="1" key="1">
    <citation type="submission" date="2014-05" db="EMBL/GenBank/DDBJ databases">
        <authorList>
            <person name="Chronopoulou M."/>
        </authorList>
    </citation>
    <scope>NUCLEOTIDE SEQUENCE</scope>
    <source>
        <tissue evidence="1">Whole organism</tissue>
    </source>
</reference>
<proteinExistence type="predicted"/>
<name>A0A0K2TY51_LEPSM</name>
<accession>A0A0K2TY51</accession>